<evidence type="ECO:0000313" key="2">
    <source>
        <dbReference type="EMBL" id="TMW55964.1"/>
    </source>
</evidence>
<accession>A0A8K1FCM1</accession>
<dbReference type="AlphaFoldDB" id="A0A8K1FCM1"/>
<feature type="region of interest" description="Disordered" evidence="1">
    <location>
        <begin position="261"/>
        <end position="306"/>
    </location>
</feature>
<dbReference type="OrthoDB" id="162287at2759"/>
<feature type="compositionally biased region" description="Acidic residues" evidence="1">
    <location>
        <begin position="49"/>
        <end position="58"/>
    </location>
</feature>
<reference evidence="2" key="1">
    <citation type="submission" date="2019-03" db="EMBL/GenBank/DDBJ databases">
        <title>Long read genome sequence of the mycoparasitic Pythium oligandrum ATCC 38472 isolated from sugarbeet rhizosphere.</title>
        <authorList>
            <person name="Gaulin E."/>
        </authorList>
    </citation>
    <scope>NUCLEOTIDE SEQUENCE</scope>
    <source>
        <strain evidence="2">ATCC 38472_TT</strain>
    </source>
</reference>
<evidence type="ECO:0000256" key="1">
    <source>
        <dbReference type="SAM" id="MobiDB-lite"/>
    </source>
</evidence>
<organism evidence="2 3">
    <name type="scientific">Pythium oligandrum</name>
    <name type="common">Mycoparasitic fungus</name>
    <dbReference type="NCBI Taxonomy" id="41045"/>
    <lineage>
        <taxon>Eukaryota</taxon>
        <taxon>Sar</taxon>
        <taxon>Stramenopiles</taxon>
        <taxon>Oomycota</taxon>
        <taxon>Peronosporomycetes</taxon>
        <taxon>Pythiales</taxon>
        <taxon>Pythiaceae</taxon>
        <taxon>Pythium</taxon>
    </lineage>
</organism>
<keyword evidence="3" id="KW-1185">Reference proteome</keyword>
<protein>
    <submittedName>
        <fullName evidence="2">Uncharacterized protein</fullName>
    </submittedName>
</protein>
<sequence>MKRRSPTMAMEREPASLSGHSTEDEVLLDARARSAVDGDGGVPEQPLHEEDDDDDETSDDVHAATESAMSAITEMNGADTPSVKKRRTKNYKWREDMAKKSQDTILVRLPPLEPVTFRTWDEFISTWNEYMATTKTLYRRRSSCSTASWNAKKRFKMYPVPSTFQYATMAYWCTHGCIQPSRGTGVRAHLHNRFTGCTARISADVVFEKSEEGEIEWFIRVRNQISHHNHHISNEIYNCYTNSSSVPDELLLGHPEDVAGRRSDETVSLRRTRSRQNTNRFVHNAEDEDQAAASGAIGGSHEASPDERKMELCRLELQPVLDELRRTPSHIFYKRLQDVSEVVVHLLGKWQQDPADDRRLMEYLPAPGVPGRPATEAVEDHQVHDNGAAPVTTTHVQTEMI</sequence>
<dbReference type="Proteomes" id="UP000794436">
    <property type="component" value="Unassembled WGS sequence"/>
</dbReference>
<comment type="caution">
    <text evidence="2">The sequence shown here is derived from an EMBL/GenBank/DDBJ whole genome shotgun (WGS) entry which is preliminary data.</text>
</comment>
<name>A0A8K1FCM1_PYTOL</name>
<feature type="region of interest" description="Disordered" evidence="1">
    <location>
        <begin position="1"/>
        <end position="91"/>
    </location>
</feature>
<proteinExistence type="predicted"/>
<dbReference type="EMBL" id="SPLM01000146">
    <property type="protein sequence ID" value="TMW55964.1"/>
    <property type="molecule type" value="Genomic_DNA"/>
</dbReference>
<gene>
    <name evidence="2" type="ORF">Poli38472_008612</name>
</gene>
<evidence type="ECO:0000313" key="3">
    <source>
        <dbReference type="Proteomes" id="UP000794436"/>
    </source>
</evidence>